<dbReference type="GO" id="GO:0050661">
    <property type="term" value="F:NADP binding"/>
    <property type="evidence" value="ECO:0007669"/>
    <property type="project" value="TreeGrafter"/>
</dbReference>
<dbReference type="GO" id="GO:0006210">
    <property type="term" value="P:thymine catabolic process"/>
    <property type="evidence" value="ECO:0007669"/>
    <property type="project" value="TreeGrafter"/>
</dbReference>
<evidence type="ECO:0000313" key="3">
    <source>
        <dbReference type="EMBL" id="GAG37882.1"/>
    </source>
</evidence>
<dbReference type="GO" id="GO:0017113">
    <property type="term" value="F:dihydropyrimidine dehydrogenase (NADP+) activity"/>
    <property type="evidence" value="ECO:0007669"/>
    <property type="project" value="TreeGrafter"/>
</dbReference>
<protein>
    <recommendedName>
        <fullName evidence="2">Dihydroorotate dehydrogenase catalytic domain-containing protein</fullName>
    </recommendedName>
</protein>
<dbReference type="EMBL" id="BARS01045908">
    <property type="protein sequence ID" value="GAG37882.1"/>
    <property type="molecule type" value="Genomic_DNA"/>
</dbReference>
<name>X0XRC2_9ZZZZ</name>
<feature type="domain" description="Dihydroorotate dehydrogenase catalytic" evidence="2">
    <location>
        <begin position="21"/>
        <end position="242"/>
    </location>
</feature>
<dbReference type="SUPFAM" id="SSF51395">
    <property type="entry name" value="FMN-linked oxidoreductases"/>
    <property type="match status" value="1"/>
</dbReference>
<dbReference type="Pfam" id="PF01180">
    <property type="entry name" value="DHO_dh"/>
    <property type="match status" value="1"/>
</dbReference>
<dbReference type="PANTHER" id="PTHR43073:SF2">
    <property type="entry name" value="DIHYDROPYRIMIDINE DEHYDROGENASE [NADP(+)]"/>
    <property type="match status" value="1"/>
</dbReference>
<keyword evidence="1" id="KW-0560">Oxidoreductase</keyword>
<gene>
    <name evidence="3" type="ORF">S01H1_69175</name>
</gene>
<reference evidence="3" key="1">
    <citation type="journal article" date="2014" name="Front. Microbiol.">
        <title>High frequency of phylogenetically diverse reductive dehalogenase-homologous genes in deep subseafloor sedimentary metagenomes.</title>
        <authorList>
            <person name="Kawai M."/>
            <person name="Futagami T."/>
            <person name="Toyoda A."/>
            <person name="Takaki Y."/>
            <person name="Nishi S."/>
            <person name="Hori S."/>
            <person name="Arai W."/>
            <person name="Tsubouchi T."/>
            <person name="Morono Y."/>
            <person name="Uchiyama I."/>
            <person name="Ito T."/>
            <person name="Fujiyama A."/>
            <person name="Inagaki F."/>
            <person name="Takami H."/>
        </authorList>
    </citation>
    <scope>NUCLEOTIDE SEQUENCE</scope>
    <source>
        <strain evidence="3">Expedition CK06-06</strain>
    </source>
</reference>
<feature type="non-terminal residue" evidence="3">
    <location>
        <position position="1"/>
    </location>
</feature>
<comment type="caution">
    <text evidence="3">The sequence shown here is derived from an EMBL/GenBank/DDBJ whole genome shotgun (WGS) entry which is preliminary data.</text>
</comment>
<dbReference type="GO" id="GO:0005737">
    <property type="term" value="C:cytoplasm"/>
    <property type="evidence" value="ECO:0007669"/>
    <property type="project" value="InterPro"/>
</dbReference>
<feature type="non-terminal residue" evidence="3">
    <location>
        <position position="247"/>
    </location>
</feature>
<dbReference type="Gene3D" id="3.20.20.70">
    <property type="entry name" value="Aldolase class I"/>
    <property type="match status" value="1"/>
</dbReference>
<dbReference type="AlphaFoldDB" id="X0XRC2"/>
<organism evidence="3">
    <name type="scientific">marine sediment metagenome</name>
    <dbReference type="NCBI Taxonomy" id="412755"/>
    <lineage>
        <taxon>unclassified sequences</taxon>
        <taxon>metagenomes</taxon>
        <taxon>ecological metagenomes</taxon>
    </lineage>
</organism>
<dbReference type="GO" id="GO:0002058">
    <property type="term" value="F:uracil binding"/>
    <property type="evidence" value="ECO:0007669"/>
    <property type="project" value="TreeGrafter"/>
</dbReference>
<evidence type="ECO:0000259" key="2">
    <source>
        <dbReference type="Pfam" id="PF01180"/>
    </source>
</evidence>
<dbReference type="InterPro" id="IPR005720">
    <property type="entry name" value="Dihydroorotate_DH_cat"/>
</dbReference>
<dbReference type="GO" id="GO:0006212">
    <property type="term" value="P:uracil catabolic process"/>
    <property type="evidence" value="ECO:0007669"/>
    <property type="project" value="TreeGrafter"/>
</dbReference>
<evidence type="ECO:0000256" key="1">
    <source>
        <dbReference type="ARBA" id="ARBA00023002"/>
    </source>
</evidence>
<dbReference type="PANTHER" id="PTHR43073">
    <property type="entry name" value="DIHYDROPYRIMIDINE DEHYDROGENASE [NADP(+)]"/>
    <property type="match status" value="1"/>
</dbReference>
<accession>X0XRC2</accession>
<sequence length="247" mass="27030">GIFTTKPSLIEWVDKNIPEIELITSKSYQVKPNPGNKGPIIVEHSVGNFGNAVGLRNPGMDKGHEDLVELRENHNLRSYLNVSLSANSINDFIKLVLKFEDIADILELNFSCPHAKKGFGSSIGSDAKIVQEYMEELRKTTKTLLIPKLTPNVDNIGEIAITALNAGADGISGINTADPIVYIEPNSRKPILYNPNAHKGGKSGEWIKKLTLEKLKEVREAIGPNIPIIGMGGITTGQDVREIRDLD</sequence>
<proteinExistence type="predicted"/>
<dbReference type="InterPro" id="IPR013785">
    <property type="entry name" value="Aldolase_TIM"/>
</dbReference>